<feature type="chain" id="PRO_5014986592" description="Bacterial Ig-like domain-containing protein" evidence="3">
    <location>
        <begin position="24"/>
        <end position="403"/>
    </location>
</feature>
<organism evidence="4 5">
    <name type="scientific">Candidatus Roizmanbacteria bacterium CG_4_10_14_0_8_um_filter_39_9</name>
    <dbReference type="NCBI Taxonomy" id="1974829"/>
    <lineage>
        <taxon>Bacteria</taxon>
        <taxon>Candidatus Roizmaniibacteriota</taxon>
    </lineage>
</organism>
<feature type="compositionally biased region" description="Basic and acidic residues" evidence="1">
    <location>
        <begin position="220"/>
        <end position="229"/>
    </location>
</feature>
<keyword evidence="3" id="KW-0732">Signal</keyword>
<evidence type="ECO:0000256" key="1">
    <source>
        <dbReference type="SAM" id="MobiDB-lite"/>
    </source>
</evidence>
<evidence type="ECO:0000256" key="3">
    <source>
        <dbReference type="SAM" id="SignalP"/>
    </source>
</evidence>
<evidence type="ECO:0000313" key="4">
    <source>
        <dbReference type="EMBL" id="PIY69195.1"/>
    </source>
</evidence>
<proteinExistence type="predicted"/>
<gene>
    <name evidence="4" type="ORF">COY90_01885</name>
</gene>
<dbReference type="AlphaFoldDB" id="A0A2M7QD94"/>
<feature type="transmembrane region" description="Helical" evidence="2">
    <location>
        <begin position="339"/>
        <end position="356"/>
    </location>
</feature>
<keyword evidence="2" id="KW-1133">Transmembrane helix</keyword>
<feature type="transmembrane region" description="Helical" evidence="2">
    <location>
        <begin position="376"/>
        <end position="394"/>
    </location>
</feature>
<feature type="transmembrane region" description="Helical" evidence="2">
    <location>
        <begin position="309"/>
        <end position="327"/>
    </location>
</feature>
<reference evidence="5" key="1">
    <citation type="submission" date="2017-09" db="EMBL/GenBank/DDBJ databases">
        <title>Depth-based differentiation of microbial function through sediment-hosted aquifers and enrichment of novel symbionts in the deep terrestrial subsurface.</title>
        <authorList>
            <person name="Probst A.J."/>
            <person name="Ladd B."/>
            <person name="Jarett J.K."/>
            <person name="Geller-Mcgrath D.E."/>
            <person name="Sieber C.M.K."/>
            <person name="Emerson J.B."/>
            <person name="Anantharaman K."/>
            <person name="Thomas B.C."/>
            <person name="Malmstrom R."/>
            <person name="Stieglmeier M."/>
            <person name="Klingl A."/>
            <person name="Woyke T."/>
            <person name="Ryan C.M."/>
            <person name="Banfield J.F."/>
        </authorList>
    </citation>
    <scope>NUCLEOTIDE SEQUENCE [LARGE SCALE GENOMIC DNA]</scope>
</reference>
<evidence type="ECO:0000313" key="5">
    <source>
        <dbReference type="Proteomes" id="UP000230108"/>
    </source>
</evidence>
<feature type="region of interest" description="Disordered" evidence="1">
    <location>
        <begin position="278"/>
        <end position="298"/>
    </location>
</feature>
<feature type="region of interest" description="Disordered" evidence="1">
    <location>
        <begin position="212"/>
        <end position="238"/>
    </location>
</feature>
<protein>
    <recommendedName>
        <fullName evidence="6">Bacterial Ig-like domain-containing protein</fullName>
    </recommendedName>
</protein>
<feature type="compositionally biased region" description="Low complexity" evidence="1">
    <location>
        <begin position="279"/>
        <end position="298"/>
    </location>
</feature>
<dbReference type="EMBL" id="PFLF01000043">
    <property type="protein sequence ID" value="PIY69195.1"/>
    <property type="molecule type" value="Genomic_DNA"/>
</dbReference>
<comment type="caution">
    <text evidence="4">The sequence shown here is derived from an EMBL/GenBank/DDBJ whole genome shotgun (WGS) entry which is preliminary data.</text>
</comment>
<evidence type="ECO:0008006" key="6">
    <source>
        <dbReference type="Google" id="ProtNLM"/>
    </source>
</evidence>
<dbReference type="Proteomes" id="UP000230108">
    <property type="component" value="Unassembled WGS sequence"/>
</dbReference>
<accession>A0A2M7QD94</accession>
<keyword evidence="2" id="KW-0812">Transmembrane</keyword>
<feature type="signal peptide" evidence="3">
    <location>
        <begin position="1"/>
        <end position="23"/>
    </location>
</feature>
<sequence>MKRIFLTVLIGLGVLFLTQTAFAADDNISCTDSGCTPSTITHFFSSSEVWYPGKTLTKTIQITNTSGSSQKIGADTSGETTTGGLDQVMNLVITRSDSTTAWTGLLSAFYTNGETELLSSLGNGSSETFAFALTMDTDAGNEYQNTSTQFDLTMSFISPLTGKTSSLSTSCTNSDFDAIMELKYDGVVQSGINVKFTYKGEVKEAVTGSNGKAQVGYTHTGDDTVKAEPENGYPSKSVTINASSCSTSSSSSSSSSGSVLGATSRFFAPFTGGQVEGVSTETTPTLSGGSSSSSSSTGQVEGASITCNLIWWQILLGEGLFAALYYFRFVKDMSKKAPKLGGALIAALSFLIFRLMNKCLTYSYLLFPNTMSVFGRYFILTDALIIVTIMLLRIRSLQQQSQQ</sequence>
<name>A0A2M7QD94_9BACT</name>
<keyword evidence="2" id="KW-0472">Membrane</keyword>
<evidence type="ECO:0000256" key="2">
    <source>
        <dbReference type="SAM" id="Phobius"/>
    </source>
</evidence>